<evidence type="ECO:0000313" key="3">
    <source>
        <dbReference type="Proteomes" id="UP001217325"/>
    </source>
</evidence>
<dbReference type="InterPro" id="IPR013087">
    <property type="entry name" value="Znf_C2H2_type"/>
</dbReference>
<dbReference type="Gene3D" id="3.30.160.60">
    <property type="entry name" value="Classic Zinc Finger"/>
    <property type="match status" value="1"/>
</dbReference>
<accession>A0AAW6LSW7</accession>
<dbReference type="InterPro" id="IPR036236">
    <property type="entry name" value="Znf_C2H2_sf"/>
</dbReference>
<dbReference type="PROSITE" id="PS50157">
    <property type="entry name" value="ZINC_FINGER_C2H2_2"/>
    <property type="match status" value="1"/>
</dbReference>
<evidence type="ECO:0000259" key="1">
    <source>
        <dbReference type="PROSITE" id="PS50157"/>
    </source>
</evidence>
<dbReference type="SUPFAM" id="SSF57667">
    <property type="entry name" value="beta-beta-alpha zinc fingers"/>
    <property type="match status" value="1"/>
</dbReference>
<dbReference type="AlphaFoldDB" id="A0AAW6LSW7"/>
<organism evidence="2 3">
    <name type="scientific">Rhodococcus qingshengii</name>
    <dbReference type="NCBI Taxonomy" id="334542"/>
    <lineage>
        <taxon>Bacteria</taxon>
        <taxon>Bacillati</taxon>
        <taxon>Actinomycetota</taxon>
        <taxon>Actinomycetes</taxon>
        <taxon>Mycobacteriales</taxon>
        <taxon>Nocardiaceae</taxon>
        <taxon>Rhodococcus</taxon>
        <taxon>Rhodococcus erythropolis group</taxon>
    </lineage>
</organism>
<dbReference type="SMART" id="SM00355">
    <property type="entry name" value="ZnF_C2H2"/>
    <property type="match status" value="2"/>
</dbReference>
<sequence>MTKLAIDATFTQNPNLNGFDDQAKRIAKEHFKCGWVAKVSNKGHLILHAPDGVTTAALARDTSSPHARGNAEAPLKKWRKMNAQPVPQLVDGEYVCETCGEKFKKRMQIVGHRVSNHSTPRVCMVCGRDFNTPGGYSAHLKGHKETLLGPRNEAGELIALAKPTRPTKPAPAPAPSPKPKPVAELEFKTNDDEPLEIAKETPVPTLAITPKPAVEKAVIQSPPRDVQVRKNLEEMPTSDLVEYAMGLVEVIQVLGKRTGELQARMDMITEVTKM</sequence>
<dbReference type="PROSITE" id="PS00028">
    <property type="entry name" value="ZINC_FINGER_C2H2_1"/>
    <property type="match status" value="2"/>
</dbReference>
<dbReference type="Pfam" id="PF12874">
    <property type="entry name" value="zf-met"/>
    <property type="match status" value="1"/>
</dbReference>
<name>A0AAW6LSW7_RHOSG</name>
<evidence type="ECO:0000313" key="2">
    <source>
        <dbReference type="EMBL" id="MDE8648060.1"/>
    </source>
</evidence>
<protein>
    <recommendedName>
        <fullName evidence="1">C2H2-type domain-containing protein</fullName>
    </recommendedName>
</protein>
<reference evidence="2" key="1">
    <citation type="submission" date="2023-02" db="EMBL/GenBank/DDBJ databases">
        <title>A novel hydrolase synthesized by Rhodococcus erythropolis HQ is responsible for the detoxification of Zearalenone.</title>
        <authorList>
            <person name="Hu J."/>
            <person name="Xu J."/>
        </authorList>
    </citation>
    <scope>NUCLEOTIDE SEQUENCE</scope>
    <source>
        <strain evidence="2">HQ</strain>
    </source>
</reference>
<dbReference type="EMBL" id="JARDXE010000017">
    <property type="protein sequence ID" value="MDE8648060.1"/>
    <property type="molecule type" value="Genomic_DNA"/>
</dbReference>
<comment type="caution">
    <text evidence="2">The sequence shown here is derived from an EMBL/GenBank/DDBJ whole genome shotgun (WGS) entry which is preliminary data.</text>
</comment>
<dbReference type="Proteomes" id="UP001217325">
    <property type="component" value="Unassembled WGS sequence"/>
</dbReference>
<dbReference type="RefSeq" id="WP_275232297.1">
    <property type="nucleotide sequence ID" value="NZ_JARDXE010000017.1"/>
</dbReference>
<feature type="domain" description="C2H2-type" evidence="1">
    <location>
        <begin position="94"/>
        <end position="122"/>
    </location>
</feature>
<gene>
    <name evidence="2" type="ORF">PXH69_24075</name>
</gene>
<proteinExistence type="predicted"/>